<dbReference type="STRING" id="62062.ENSHHUP00000073872"/>
<dbReference type="SMART" id="SM01271">
    <property type="entry name" value="LSM14"/>
    <property type="match status" value="1"/>
</dbReference>
<dbReference type="Pfam" id="PF12701">
    <property type="entry name" value="LSM14"/>
    <property type="match status" value="1"/>
</dbReference>
<name>A0A4W5QCS9_9TELE</name>
<organism evidence="4 5">
    <name type="scientific">Hucho hucho</name>
    <name type="common">huchen</name>
    <dbReference type="NCBI Taxonomy" id="62062"/>
    <lineage>
        <taxon>Eukaryota</taxon>
        <taxon>Metazoa</taxon>
        <taxon>Chordata</taxon>
        <taxon>Craniata</taxon>
        <taxon>Vertebrata</taxon>
        <taxon>Euteleostomi</taxon>
        <taxon>Actinopterygii</taxon>
        <taxon>Neopterygii</taxon>
        <taxon>Teleostei</taxon>
        <taxon>Protacanthopterygii</taxon>
        <taxon>Salmoniformes</taxon>
        <taxon>Salmonidae</taxon>
        <taxon>Salmoninae</taxon>
        <taxon>Hucho</taxon>
    </lineage>
</organism>
<protein>
    <submittedName>
        <fullName evidence="4">LSM family member 14B</fullName>
    </submittedName>
</protein>
<dbReference type="GO" id="GO:1990904">
    <property type="term" value="C:ribonucleoprotein complex"/>
    <property type="evidence" value="ECO:0007669"/>
    <property type="project" value="UniProtKB-KW"/>
</dbReference>
<reference evidence="4" key="3">
    <citation type="submission" date="2025-09" db="UniProtKB">
        <authorList>
            <consortium name="Ensembl"/>
        </authorList>
    </citation>
    <scope>IDENTIFICATION</scope>
</reference>
<dbReference type="Gene3D" id="2.30.30.100">
    <property type="match status" value="1"/>
</dbReference>
<dbReference type="SUPFAM" id="SSF50182">
    <property type="entry name" value="Sm-like ribonucleoproteins"/>
    <property type="match status" value="1"/>
</dbReference>
<keyword evidence="1" id="KW-0810">Translation regulation</keyword>
<reference evidence="5" key="1">
    <citation type="submission" date="2018-06" db="EMBL/GenBank/DDBJ databases">
        <title>Genome assembly of Danube salmon.</title>
        <authorList>
            <person name="Macqueen D.J."/>
            <person name="Gundappa M.K."/>
        </authorList>
    </citation>
    <scope>NUCLEOTIDE SEQUENCE [LARGE SCALE GENOMIC DNA]</scope>
</reference>
<dbReference type="AlphaFoldDB" id="A0A4W5QCS9"/>
<dbReference type="PANTHER" id="PTHR13586">
    <property type="entry name" value="SCD6 PROTEIN-RELATED"/>
    <property type="match status" value="1"/>
</dbReference>
<evidence type="ECO:0000259" key="3">
    <source>
        <dbReference type="SMART" id="SM01271"/>
    </source>
</evidence>
<evidence type="ECO:0000313" key="4">
    <source>
        <dbReference type="Ensembl" id="ENSHHUP00000073872.1"/>
    </source>
</evidence>
<dbReference type="GO" id="GO:0006417">
    <property type="term" value="P:regulation of translation"/>
    <property type="evidence" value="ECO:0007669"/>
    <property type="project" value="UniProtKB-KW"/>
</dbReference>
<accession>A0A4W5QCS9</accession>
<evidence type="ECO:0000256" key="2">
    <source>
        <dbReference type="ARBA" id="ARBA00023274"/>
    </source>
</evidence>
<proteinExistence type="predicted"/>
<dbReference type="GeneTree" id="ENSGT00940000156010"/>
<dbReference type="Proteomes" id="UP000314982">
    <property type="component" value="Unassembled WGS sequence"/>
</dbReference>
<dbReference type="PANTHER" id="PTHR13586:SF1">
    <property type="entry name" value="PROTEIN LSM14 HOMOLOG B"/>
    <property type="match status" value="1"/>
</dbReference>
<dbReference type="InterPro" id="IPR025609">
    <property type="entry name" value="Lsm14-like_N"/>
</dbReference>
<feature type="domain" description="Lsm14-like N-terminal" evidence="3">
    <location>
        <begin position="1"/>
        <end position="85"/>
    </location>
</feature>
<evidence type="ECO:0000256" key="1">
    <source>
        <dbReference type="ARBA" id="ARBA00022845"/>
    </source>
</evidence>
<reference evidence="4" key="2">
    <citation type="submission" date="2025-08" db="UniProtKB">
        <authorList>
            <consortium name="Ensembl"/>
        </authorList>
    </citation>
    <scope>IDENTIFICATION</scope>
</reference>
<keyword evidence="2" id="KW-0687">Ribonucleoprotein</keyword>
<dbReference type="InterPro" id="IPR010920">
    <property type="entry name" value="LSM_dom_sf"/>
</dbReference>
<sequence>MSTGIPYSGSKISLISKAWIRYEGILYSLDTDNSTVALARVKSFGTEGQTTNILVGSAIKDINVCESLKPHHGLPHYPAIVQRAIGSTSATYLSQAPYSPYRSMVPSYNQLAASSLLSQEYAAALGLGELSRQYQRLILSTEVASLPPSSKEQRLVGLPNALAEMILSLRTTASSGKLRQKE</sequence>
<dbReference type="GO" id="GO:0003729">
    <property type="term" value="F:mRNA binding"/>
    <property type="evidence" value="ECO:0007669"/>
    <property type="project" value="TreeGrafter"/>
</dbReference>
<keyword evidence="5" id="KW-1185">Reference proteome</keyword>
<evidence type="ECO:0000313" key="5">
    <source>
        <dbReference type="Proteomes" id="UP000314982"/>
    </source>
</evidence>
<dbReference type="Ensembl" id="ENSHHUT00000076302.1">
    <property type="protein sequence ID" value="ENSHHUP00000073872.1"/>
    <property type="gene ID" value="ENSHHUG00000043335.1"/>
</dbReference>